<protein>
    <submittedName>
        <fullName evidence="1">LmbE family protein</fullName>
    </submittedName>
    <submittedName>
        <fullName evidence="2">N-acetylglucosaminylphosphatidylinositol deacetylase</fullName>
    </submittedName>
</protein>
<reference evidence="1 4" key="2">
    <citation type="journal article" date="2012" name="J. Bacteriol.">
        <title>Complete Genome Sequence of Helicobacter cinaedi Type Strain ATCC BAA-847.</title>
        <authorList>
            <person name="Miyoshi-Akiyama T."/>
            <person name="Takeshita N."/>
            <person name="Ohmagari N."/>
            <person name="Kirikae T."/>
        </authorList>
    </citation>
    <scope>NUCLEOTIDE SEQUENCE [LARGE SCALE GENOMIC DNA]</scope>
    <source>
        <strain evidence="1 4">ATCC BAA-847</strain>
    </source>
</reference>
<dbReference type="SUPFAM" id="SSF102588">
    <property type="entry name" value="LmbE-like"/>
    <property type="match status" value="1"/>
</dbReference>
<reference evidence="2" key="1">
    <citation type="submission" date="2008-08" db="EMBL/GenBank/DDBJ databases">
        <title>Annotation of Helicobacter cinaedi strain CCUG 18818.</title>
        <authorList>
            <consortium name="The Broad Institute Genome Sequencing Platform"/>
            <person name="Fox J.G."/>
            <person name="Shen Z."/>
            <person name="Charoenlap N."/>
            <person name="Schauer D.B."/>
            <person name="Ward D."/>
            <person name="Mehta T."/>
            <person name="Young S."/>
            <person name="Jaffe D."/>
            <person name="Gnerre S."/>
            <person name="Berlin A."/>
            <person name="Heiman D."/>
            <person name="Hepburn T."/>
            <person name="Shea T."/>
            <person name="Sykes S."/>
            <person name="Alvarado L."/>
            <person name="Kodira C."/>
            <person name="Borodovsky M."/>
            <person name="Lander E."/>
            <person name="Galagan J."/>
            <person name="Nusbaum C."/>
            <person name="Birren B."/>
        </authorList>
    </citation>
    <scope>NUCLEOTIDE SEQUENCE</scope>
    <source>
        <strain evidence="2">CCUG 18818</strain>
    </source>
</reference>
<dbReference type="PANTHER" id="PTHR12993:SF30">
    <property type="entry name" value="N-ACETYL-ALPHA-D-GLUCOSAMINYL L-MALATE DEACETYLASE 1"/>
    <property type="match status" value="1"/>
</dbReference>
<dbReference type="Proteomes" id="UP000005755">
    <property type="component" value="Unassembled WGS sequence"/>
</dbReference>
<proteinExistence type="predicted"/>
<sequence>MLKQNSAKDILVIATHPDDETLGAGGTLLKHKANGDRIHCIFCTDVFEEEGFSQKVIQKREQEIAAVCQAYGFSSVHRLGLKTMKVDEYPKSKIINAFSSIFKQIQPNVIYLPFAYDVHSDHRVIFESAFACTKSFRYPSIERVLMMETLSESEFAPSFASQSFIPNVFVDISEFFAKKCEIMAIYESEVGILPFPRSIPNLKALALYRGCTRGADAISTDKNDLILAGGGAIDEIPLYAESFMLLKEKL</sequence>
<reference evidence="1" key="3">
    <citation type="submission" date="2012-07" db="EMBL/GenBank/DDBJ databases">
        <authorList>
            <person name="Akiyama T."/>
            <person name="Takeshita N."/>
            <person name="Ohmagari N."/>
            <person name="Kirikae T."/>
        </authorList>
    </citation>
    <scope>NUCLEOTIDE SEQUENCE</scope>
    <source>
        <strain evidence="1">ATCC BAA-847</strain>
    </source>
</reference>
<dbReference type="InterPro" id="IPR024078">
    <property type="entry name" value="LmbE-like_dom_sf"/>
</dbReference>
<dbReference type="RefSeq" id="WP_002956451.1">
    <property type="nucleotide sequence ID" value="NC_020555.1"/>
</dbReference>
<evidence type="ECO:0000313" key="3">
    <source>
        <dbReference type="Proteomes" id="UP000005755"/>
    </source>
</evidence>
<keyword evidence="3" id="KW-1185">Reference proteome</keyword>
<dbReference type="InterPro" id="IPR003737">
    <property type="entry name" value="GlcNAc_PI_deacetylase-related"/>
</dbReference>
<name>A0AAI8MN96_9HELI</name>
<evidence type="ECO:0000313" key="1">
    <source>
        <dbReference type="EMBL" id="BAM32047.1"/>
    </source>
</evidence>
<gene>
    <name evidence="1" type="ORF">HCBAA847_0809</name>
    <name evidence="2" type="ORF">HCCG_01137</name>
</gene>
<evidence type="ECO:0000313" key="2">
    <source>
        <dbReference type="EMBL" id="EFR46590.1"/>
    </source>
</evidence>
<dbReference type="PANTHER" id="PTHR12993">
    <property type="entry name" value="N-ACETYLGLUCOSAMINYL-PHOSPHATIDYLINOSITOL DE-N-ACETYLASE-RELATED"/>
    <property type="match status" value="1"/>
</dbReference>
<organism evidence="1 4">
    <name type="scientific">Helicobacter cinaedi CCUG 18818 = ATCC BAA-847</name>
    <dbReference type="NCBI Taxonomy" id="537971"/>
    <lineage>
        <taxon>Bacteria</taxon>
        <taxon>Pseudomonadati</taxon>
        <taxon>Campylobacterota</taxon>
        <taxon>Epsilonproteobacteria</taxon>
        <taxon>Campylobacterales</taxon>
        <taxon>Helicobacteraceae</taxon>
        <taxon>Helicobacter</taxon>
    </lineage>
</organism>
<reference evidence="3" key="4">
    <citation type="journal article" date="2014" name="Genome Announc.">
        <title>Draft genome sequences of six enterohepatic helicobacter species isolated from humans and one from rhesus macaques.</title>
        <authorList>
            <person name="Shen Z."/>
            <person name="Sheh A."/>
            <person name="Young S.K."/>
            <person name="Abouelliel A."/>
            <person name="Ward D.V."/>
            <person name="Earl A.M."/>
            <person name="Fox J.G."/>
        </authorList>
    </citation>
    <scope>NUCLEOTIDE SEQUENCE [LARGE SCALE GENOMIC DNA]</scope>
    <source>
        <strain evidence="3">CCUG 18818</strain>
    </source>
</reference>
<dbReference type="AlphaFoldDB" id="A0AAI8MN96"/>
<accession>A0AAI8MN96</accession>
<dbReference type="Proteomes" id="UP000006036">
    <property type="component" value="Chromosome 1"/>
</dbReference>
<dbReference type="EMBL" id="AP012492">
    <property type="protein sequence ID" value="BAM32047.1"/>
    <property type="molecule type" value="Genomic_DNA"/>
</dbReference>
<dbReference type="GO" id="GO:0016811">
    <property type="term" value="F:hydrolase activity, acting on carbon-nitrogen (but not peptide) bonds, in linear amides"/>
    <property type="evidence" value="ECO:0007669"/>
    <property type="project" value="TreeGrafter"/>
</dbReference>
<dbReference type="EMBL" id="DS990392">
    <property type="protein sequence ID" value="EFR46590.1"/>
    <property type="molecule type" value="Genomic_DNA"/>
</dbReference>
<dbReference type="Gene3D" id="3.40.50.10320">
    <property type="entry name" value="LmbE-like"/>
    <property type="match status" value="1"/>
</dbReference>
<evidence type="ECO:0000313" key="4">
    <source>
        <dbReference type="Proteomes" id="UP000006036"/>
    </source>
</evidence>
<dbReference type="KEGG" id="hcb:HCBAA847_0809"/>
<dbReference type="Pfam" id="PF02585">
    <property type="entry name" value="PIG-L"/>
    <property type="match status" value="1"/>
</dbReference>